<evidence type="ECO:0000313" key="1">
    <source>
        <dbReference type="EMBL" id="KAI8533622.1"/>
    </source>
</evidence>
<proteinExistence type="predicted"/>
<keyword evidence="2" id="KW-1185">Reference proteome</keyword>
<protein>
    <submittedName>
        <fullName evidence="1">Uncharacterized protein</fullName>
    </submittedName>
</protein>
<organism evidence="1 2">
    <name type="scientific">Rhododendron molle</name>
    <name type="common">Chinese azalea</name>
    <name type="synonym">Azalea mollis</name>
    <dbReference type="NCBI Taxonomy" id="49168"/>
    <lineage>
        <taxon>Eukaryota</taxon>
        <taxon>Viridiplantae</taxon>
        <taxon>Streptophyta</taxon>
        <taxon>Embryophyta</taxon>
        <taxon>Tracheophyta</taxon>
        <taxon>Spermatophyta</taxon>
        <taxon>Magnoliopsida</taxon>
        <taxon>eudicotyledons</taxon>
        <taxon>Gunneridae</taxon>
        <taxon>Pentapetalae</taxon>
        <taxon>asterids</taxon>
        <taxon>Ericales</taxon>
        <taxon>Ericaceae</taxon>
        <taxon>Ericoideae</taxon>
        <taxon>Rhodoreae</taxon>
        <taxon>Rhododendron</taxon>
    </lineage>
</organism>
<comment type="caution">
    <text evidence="1">The sequence shown here is derived from an EMBL/GenBank/DDBJ whole genome shotgun (WGS) entry which is preliminary data.</text>
</comment>
<name>A0ACC0LZ99_RHOML</name>
<evidence type="ECO:0000313" key="2">
    <source>
        <dbReference type="Proteomes" id="UP001062846"/>
    </source>
</evidence>
<sequence>MHSKLARLRSRNKVESSKNSPGDDIKVVKVERRSISPVHISEDSHQDQPQSRPQLVIPAVNPKISQPVIMVGSSTKESNDPSGSQFQSRKPRMSVHSNIVSKLKRNKSHSTPTEQEASEVQAKKGTKRKFGKIFTFSHATRYYVFGLSGHASPVESVTFNSAEVLVLAGASAGVVKLWDLEETKTHEMGEPIRWSFDRCCGPLPKKSGSLQKSNVGIRCVQLLMVHRLLDRTSETALSGVLVQCPYFLAKCAASNRYTLDETAVSFVNYIPNTTMKDYIATPKPNGYQSLHTTVIPFLYETMFQLEVQTEKCRIKFNVTITDQTRSIDTAIFPEIAEQIYAITGDKIALPALGQSLAPEILHKLAEHKHGSITPKAYMYTYAGITQLKFNVHSMCTTADPQHVDNQEAIPALLPPTLSKGENPTMASPSQASPETPPAKKLKQTIT</sequence>
<reference evidence="1" key="1">
    <citation type="submission" date="2022-02" db="EMBL/GenBank/DDBJ databases">
        <title>Plant Genome Project.</title>
        <authorList>
            <person name="Zhang R.-G."/>
        </authorList>
    </citation>
    <scope>NUCLEOTIDE SEQUENCE</scope>
    <source>
        <strain evidence="1">AT1</strain>
    </source>
</reference>
<dbReference type="Proteomes" id="UP001062846">
    <property type="component" value="Chromosome 10"/>
</dbReference>
<gene>
    <name evidence="1" type="ORF">RHMOL_Rhmol10G0023600</name>
</gene>
<accession>A0ACC0LZ99</accession>
<dbReference type="EMBL" id="CM046397">
    <property type="protein sequence ID" value="KAI8533622.1"/>
    <property type="molecule type" value="Genomic_DNA"/>
</dbReference>